<dbReference type="InterPro" id="IPR025263">
    <property type="entry name" value="YhdP_central"/>
</dbReference>
<dbReference type="InterPro" id="IPR011836">
    <property type="entry name" value="YhdP"/>
</dbReference>
<proteinExistence type="predicted"/>
<feature type="compositionally biased region" description="Low complexity" evidence="1">
    <location>
        <begin position="1289"/>
        <end position="1300"/>
    </location>
</feature>
<feature type="compositionally biased region" description="Basic and acidic residues" evidence="1">
    <location>
        <begin position="1275"/>
        <end position="1286"/>
    </location>
</feature>
<dbReference type="OrthoDB" id="9762238at2"/>
<evidence type="ECO:0000259" key="2">
    <source>
        <dbReference type="Pfam" id="PF13116"/>
    </source>
</evidence>
<dbReference type="NCBIfam" id="TIGR02099">
    <property type="entry name" value="YhdP family protein"/>
    <property type="match status" value="1"/>
</dbReference>
<dbReference type="PANTHER" id="PTHR38690">
    <property type="entry name" value="PROTEASE-RELATED"/>
    <property type="match status" value="1"/>
</dbReference>
<dbReference type="Proteomes" id="UP000194450">
    <property type="component" value="Unassembled WGS sequence"/>
</dbReference>
<protein>
    <submittedName>
        <fullName evidence="3">TIGR02099 family protein</fullName>
    </submittedName>
</protein>
<sequence>MSVTRVASFIIRKLWLSIAILLVLAAVLLTVLRLSLPYLPNVTEPVEQWLASNYQLDVEVTELSADWGSSGPRLVLRGVQVHSDSGSAVDIKIGSMFVALDFWTSLREWRPTAAAFLIADADIRYDSNLVPAGSETDTVTDVLADLFLQQLERFSLRSSQLHLRTGNEPGRTLLIDELSWRNQGSRHQGTGQFRISEFTNNRLDFIVDLQGQDVSELAGQLYVSASEFDVSPWLQQRMSEGEITNAELNFTGWLNFGEGQLQEGTLRFRNNQLAWQNQNESYQLELQQGLVKLEQTAAGWLINSTPMTMLSSYADTQEWELPALQWQYSDGQHQASMSNLPLQHIVPLAGLIGMPDSSDYFTAMQVEGYADVGLTYAVEPGLEWLLKASQIGWQGHQKLPTVRDVTVNAYGTLNSADAEITGQQVQIQSDVLADTSWQVDELALQLQWQQHSQGFALNLANTSKVQIADMKLAPSFHWYQLANQAAQIELQLAANETFEVQTLRDHLPAVLGDNLKRYLNESVRAGQVADLLLIWRGEPGAFPYHETEGVFQAHAWLEALDFKFQPNWPALSNMNALLSVVGDDLSIQSSQGDIAGMQVQSATAVIENMQAGDPVLAIDAEVEGDAVGAAPLFNASPLADSVGTALAAVELQDQINGAFQLIVPLNESAATDAVVTGYVEFVDNRVRVTAVDQAFTKLNGRLRFANEVLAADNLSLQWHGLPLQVNVAGEQPTDQPYAVDIAVTADWQTDTLFDHLPEAPMQEYAYGAVNWRADLVVTLPADGNYTYQWQQRTDLTGLEMTSPAPFSKEFGEPWHWLLNVSGNADQLQLTSRLLAARDENREDILAEGEVTVGTADRRLEHGYINIGQTQDMRVLPNPSQFIVSANLSQADIGHWFSFISQLSGNGEEAGENNLRNSYMPDLIQVNSPALTWAGQRFDDASIQAFPNENGWQIELNANQTAMEIRLPRQLTEERIEVNARFLELADVATLRETVATTPDIDLTDFPAISLICERCQYGDHNLGRISAEFAPIEDGIAIENVLVNRGSNRLQLEGRWLRKPAADGELVDQTFLNGSLSSDDFGALLSEYDITTVIQDSSASINADLSWQGSPYEWNADSLDGRLEWTLGQGYLRDVNEGGARLLSILSLEGLLRKLTLDFRDVFSNGMFYTRFGGTLAIDDGVASTSDTRLLGSAGDLEVQGTTNLVNDEVDYRLVYVPKVTSSLPVILAWMINPPSGLAALLIDRMLFDAQVISRLEYRVTGTINDPVVDEVLRDSRKVELPKPEAEQENPQQQPEGESP</sequence>
<reference evidence="4" key="1">
    <citation type="submission" date="2017-04" db="EMBL/GenBank/DDBJ databases">
        <authorList>
            <person name="Varghese N."/>
            <person name="Submissions S."/>
        </authorList>
    </citation>
    <scope>NUCLEOTIDE SEQUENCE [LARGE SCALE GENOMIC DNA]</scope>
</reference>
<dbReference type="Pfam" id="PF13116">
    <property type="entry name" value="YhdP"/>
    <property type="match status" value="1"/>
</dbReference>
<feature type="domain" description="YhdP central" evidence="2">
    <location>
        <begin position="1"/>
        <end position="1269"/>
    </location>
</feature>
<feature type="region of interest" description="Disordered" evidence="1">
    <location>
        <begin position="1275"/>
        <end position="1300"/>
    </location>
</feature>
<organism evidence="3 4">
    <name type="scientific">Pseudidiomarina planktonica</name>
    <dbReference type="NCBI Taxonomy" id="1323738"/>
    <lineage>
        <taxon>Bacteria</taxon>
        <taxon>Pseudomonadati</taxon>
        <taxon>Pseudomonadota</taxon>
        <taxon>Gammaproteobacteria</taxon>
        <taxon>Alteromonadales</taxon>
        <taxon>Idiomarinaceae</taxon>
        <taxon>Pseudidiomarina</taxon>
    </lineage>
</organism>
<evidence type="ECO:0000313" key="3">
    <source>
        <dbReference type="EMBL" id="SMQ60404.1"/>
    </source>
</evidence>
<name>A0A1Y6ECW8_9GAMM</name>
<accession>A0A1Y6ECW8</accession>
<dbReference type="EMBL" id="FXWH01000001">
    <property type="protein sequence ID" value="SMQ60404.1"/>
    <property type="molecule type" value="Genomic_DNA"/>
</dbReference>
<gene>
    <name evidence="3" type="ORF">SAMN06297229_0412</name>
</gene>
<dbReference type="PANTHER" id="PTHR38690:SF1">
    <property type="entry name" value="PROTEASE"/>
    <property type="match status" value="1"/>
</dbReference>
<evidence type="ECO:0000256" key="1">
    <source>
        <dbReference type="SAM" id="MobiDB-lite"/>
    </source>
</evidence>
<dbReference type="RefSeq" id="WP_086433594.1">
    <property type="nucleotide sequence ID" value="NZ_FXWH01000001.1"/>
</dbReference>
<evidence type="ECO:0000313" key="4">
    <source>
        <dbReference type="Proteomes" id="UP000194450"/>
    </source>
</evidence>
<keyword evidence="4" id="KW-1185">Reference proteome</keyword>